<evidence type="ECO:0000313" key="5">
    <source>
        <dbReference type="Proteomes" id="UP000709959"/>
    </source>
</evidence>
<protein>
    <submittedName>
        <fullName evidence="4">Response regulator</fullName>
    </submittedName>
</protein>
<dbReference type="AlphaFoldDB" id="A0A936F4E4"/>
<dbReference type="Gene3D" id="3.40.50.2300">
    <property type="match status" value="1"/>
</dbReference>
<accession>A0A936F4E4</accession>
<dbReference type="SMART" id="SM00448">
    <property type="entry name" value="REC"/>
    <property type="match status" value="1"/>
</dbReference>
<evidence type="ECO:0000256" key="1">
    <source>
        <dbReference type="PROSITE-ProRule" id="PRU00169"/>
    </source>
</evidence>
<proteinExistence type="predicted"/>
<evidence type="ECO:0000259" key="3">
    <source>
        <dbReference type="PROSITE" id="PS50110"/>
    </source>
</evidence>
<dbReference type="GO" id="GO:0035438">
    <property type="term" value="F:cyclic-di-GMP binding"/>
    <property type="evidence" value="ECO:0007669"/>
    <property type="project" value="InterPro"/>
</dbReference>
<name>A0A936F4E4_9BACT</name>
<dbReference type="Pfam" id="PF07238">
    <property type="entry name" value="PilZ"/>
    <property type="match status" value="1"/>
</dbReference>
<evidence type="ECO:0000256" key="2">
    <source>
        <dbReference type="SAM" id="MobiDB-lite"/>
    </source>
</evidence>
<feature type="modified residue" description="4-aspartylphosphate" evidence="1">
    <location>
        <position position="366"/>
    </location>
</feature>
<dbReference type="PROSITE" id="PS50110">
    <property type="entry name" value="RESPONSE_REGULATORY"/>
    <property type="match status" value="1"/>
</dbReference>
<gene>
    <name evidence="4" type="ORF">IPN91_15205</name>
</gene>
<reference evidence="4 5" key="1">
    <citation type="submission" date="2020-10" db="EMBL/GenBank/DDBJ databases">
        <title>Connecting structure to function with the recovery of over 1000 high-quality activated sludge metagenome-assembled genomes encoding full-length rRNA genes using long-read sequencing.</title>
        <authorList>
            <person name="Singleton C.M."/>
            <person name="Petriglieri F."/>
            <person name="Kristensen J.M."/>
            <person name="Kirkegaard R.H."/>
            <person name="Michaelsen T.Y."/>
            <person name="Andersen M.H."/>
            <person name="Karst S.M."/>
            <person name="Dueholm M.S."/>
            <person name="Nielsen P.H."/>
            <person name="Albertsen M."/>
        </authorList>
    </citation>
    <scope>NUCLEOTIDE SEQUENCE [LARGE SCALE GENOMIC DNA]</scope>
    <source>
        <strain evidence="4">OdNE_18-Q3-R46-58_MAXAC.008</strain>
    </source>
</reference>
<dbReference type="InterPro" id="IPR001789">
    <property type="entry name" value="Sig_transdc_resp-reg_receiver"/>
</dbReference>
<dbReference type="GO" id="GO:0000160">
    <property type="term" value="P:phosphorelay signal transduction system"/>
    <property type="evidence" value="ECO:0007669"/>
    <property type="project" value="InterPro"/>
</dbReference>
<comment type="caution">
    <text evidence="4">The sequence shown here is derived from an EMBL/GenBank/DDBJ whole genome shotgun (WGS) entry which is preliminary data.</text>
</comment>
<sequence length="439" mass="49402">MLKRFGAKKDDLFDQDPIQTDVQQILAYLEELQRLRTLAHLQLHSDPPMCLGTRIESVNDQELTFSLSFPHQVPRMKAGEVVEFHFPLTGMRFQADITYLDRGRYMESVFRIPRAVHFADRRGSRRTRIGSRENASVAIFESLFDGVAASGRLLNLSMEGLCLRMERALQVQGGKRIAPSPTLFTVGQRLQIVRILNLPHLPTIECSGEVRSCVSSQDGPIRIGIHLDGLESRDSANLHRFMLRRLPTLGRAFPVKRRRGATEEAPEEEEAEEGSPEPLEDPLASLVMDEDDGAPLEQEGPPSEDRLIRLRRRSRRFLIIMPDDLDRSIFAATLQVGGYSCFFEARNLVQGLELSKKGSLDMIFLDQQIGPLTGLEVAQRLRKMGRLDGVPICLLMSEPDVRARLSAKAAGVSHIVSLPVDFDGELRELLDRTFGLIKQ</sequence>
<dbReference type="SUPFAM" id="SSF52172">
    <property type="entry name" value="CheY-like"/>
    <property type="match status" value="1"/>
</dbReference>
<dbReference type="EMBL" id="JADKCH010000033">
    <property type="protein sequence ID" value="MBK8573929.1"/>
    <property type="molecule type" value="Genomic_DNA"/>
</dbReference>
<feature type="compositionally biased region" description="Acidic residues" evidence="2">
    <location>
        <begin position="264"/>
        <end position="280"/>
    </location>
</feature>
<feature type="region of interest" description="Disordered" evidence="2">
    <location>
        <begin position="255"/>
        <end position="282"/>
    </location>
</feature>
<dbReference type="InterPro" id="IPR011006">
    <property type="entry name" value="CheY-like_superfamily"/>
</dbReference>
<organism evidence="4 5">
    <name type="scientific">Candidatus Geothrix odensensis</name>
    <dbReference type="NCBI Taxonomy" id="2954440"/>
    <lineage>
        <taxon>Bacteria</taxon>
        <taxon>Pseudomonadati</taxon>
        <taxon>Acidobacteriota</taxon>
        <taxon>Holophagae</taxon>
        <taxon>Holophagales</taxon>
        <taxon>Holophagaceae</taxon>
        <taxon>Geothrix</taxon>
    </lineage>
</organism>
<keyword evidence="1" id="KW-0597">Phosphoprotein</keyword>
<dbReference type="Gene3D" id="2.40.10.220">
    <property type="entry name" value="predicted glycosyltransferase like domains"/>
    <property type="match status" value="1"/>
</dbReference>
<dbReference type="Pfam" id="PF00072">
    <property type="entry name" value="Response_reg"/>
    <property type="match status" value="1"/>
</dbReference>
<dbReference type="InterPro" id="IPR009875">
    <property type="entry name" value="PilZ_domain"/>
</dbReference>
<feature type="domain" description="Response regulatory" evidence="3">
    <location>
        <begin position="316"/>
        <end position="433"/>
    </location>
</feature>
<dbReference type="Proteomes" id="UP000709959">
    <property type="component" value="Unassembled WGS sequence"/>
</dbReference>
<evidence type="ECO:0000313" key="4">
    <source>
        <dbReference type="EMBL" id="MBK8573929.1"/>
    </source>
</evidence>